<organism evidence="2 3">
    <name type="scientific">Kalanchoe fedtschenkoi</name>
    <name type="common">Lavender scallops</name>
    <name type="synonym">South American air plant</name>
    <dbReference type="NCBI Taxonomy" id="63787"/>
    <lineage>
        <taxon>Eukaryota</taxon>
        <taxon>Viridiplantae</taxon>
        <taxon>Streptophyta</taxon>
        <taxon>Embryophyta</taxon>
        <taxon>Tracheophyta</taxon>
        <taxon>Spermatophyta</taxon>
        <taxon>Magnoliopsida</taxon>
        <taxon>eudicotyledons</taxon>
        <taxon>Gunneridae</taxon>
        <taxon>Pentapetalae</taxon>
        <taxon>Saxifragales</taxon>
        <taxon>Crassulaceae</taxon>
        <taxon>Kalanchoe</taxon>
    </lineage>
</organism>
<protein>
    <submittedName>
        <fullName evidence="2">Uncharacterized protein</fullName>
    </submittedName>
</protein>
<proteinExistence type="predicted"/>
<keyword evidence="1" id="KW-0472">Membrane</keyword>
<accession>A0A7N0VGL4</accession>
<evidence type="ECO:0000256" key="1">
    <source>
        <dbReference type="SAM" id="Phobius"/>
    </source>
</evidence>
<keyword evidence="1" id="KW-0812">Transmembrane</keyword>
<evidence type="ECO:0000313" key="2">
    <source>
        <dbReference type="EnsemblPlants" id="Kaladp0674s0008.1.v1.1.CDS.1"/>
    </source>
</evidence>
<dbReference type="EnsemblPlants" id="Kaladp0674s0008.1.v1.1">
    <property type="protein sequence ID" value="Kaladp0674s0008.1.v1.1.CDS.1"/>
    <property type="gene ID" value="Kaladp0674s0008.v1.1"/>
</dbReference>
<dbReference type="Proteomes" id="UP000594263">
    <property type="component" value="Unplaced"/>
</dbReference>
<evidence type="ECO:0000313" key="3">
    <source>
        <dbReference type="Proteomes" id="UP000594263"/>
    </source>
</evidence>
<dbReference type="AlphaFoldDB" id="A0A7N0VGL4"/>
<sequence>MKEAGEIRFEVRYVGSSSSLFRHFERMECMVIKHPIKYIYIYIYIYMYPIIYAAMIHPYSTALFLLSYSRFVLHFLINFSIQTTILK</sequence>
<feature type="transmembrane region" description="Helical" evidence="1">
    <location>
        <begin position="62"/>
        <end position="81"/>
    </location>
</feature>
<feature type="transmembrane region" description="Helical" evidence="1">
    <location>
        <begin position="36"/>
        <end position="56"/>
    </location>
</feature>
<reference evidence="2" key="1">
    <citation type="submission" date="2021-01" db="UniProtKB">
        <authorList>
            <consortium name="EnsemblPlants"/>
        </authorList>
    </citation>
    <scope>IDENTIFICATION</scope>
</reference>
<name>A0A7N0VGL4_KALFE</name>
<dbReference type="Gramene" id="Kaladp0674s0008.1.v1.1">
    <property type="protein sequence ID" value="Kaladp0674s0008.1.v1.1.CDS.1"/>
    <property type="gene ID" value="Kaladp0674s0008.v1.1"/>
</dbReference>
<keyword evidence="1" id="KW-1133">Transmembrane helix</keyword>
<keyword evidence="3" id="KW-1185">Reference proteome</keyword>